<feature type="compositionally biased region" description="Basic and acidic residues" evidence="1">
    <location>
        <begin position="185"/>
        <end position="194"/>
    </location>
</feature>
<dbReference type="EMBL" id="GGFL01006517">
    <property type="protein sequence ID" value="MBW70695.1"/>
    <property type="molecule type" value="Transcribed_RNA"/>
</dbReference>
<dbReference type="VEuPathDB" id="VectorBase:ADAR2_008587"/>
<sequence>MMKRRSVWTYDETLEMLSIMHEQESLKAMNGRPFRRDKAFRLVNEELAQRGYLLRDPKKVEHRWKNLKRKYFEILKDPKLSEADTFLYFDEIDLLMKGESTTLLGRIAQRTVSNVLLSFLLAPKQGSIRPQGKYNNPVEESPNLHAHLTIRGGSVDDEVEKSRKELTKPIQQRRQSQRTTKGKSSRYDMEDDLLRSSPMAAGKPAEDIVYRNQRLLIDYQFELYSTAQKESDETFLQMSRQLMDESNDRFNSILYELLPRQTGNSEEDRLK</sequence>
<evidence type="ECO:0000259" key="2">
    <source>
        <dbReference type="Pfam" id="PF13837"/>
    </source>
</evidence>
<dbReference type="VEuPathDB" id="VectorBase:ADAC007899"/>
<dbReference type="Gene3D" id="1.10.10.60">
    <property type="entry name" value="Homeodomain-like"/>
    <property type="match status" value="1"/>
</dbReference>
<feature type="domain" description="Myb/SANT-like DNA-binding" evidence="2">
    <location>
        <begin position="6"/>
        <end position="94"/>
    </location>
</feature>
<feature type="region of interest" description="Disordered" evidence="1">
    <location>
        <begin position="151"/>
        <end position="199"/>
    </location>
</feature>
<proteinExistence type="predicted"/>
<reference evidence="3" key="1">
    <citation type="submission" date="2018-01" db="EMBL/GenBank/DDBJ databases">
        <title>An insight into the sialome of Amazonian anophelines.</title>
        <authorList>
            <person name="Ribeiro J.M."/>
            <person name="Scarpassa V."/>
            <person name="Calvo E."/>
        </authorList>
    </citation>
    <scope>NUCLEOTIDE SEQUENCE</scope>
</reference>
<protein>
    <recommendedName>
        <fullName evidence="2">Myb/SANT-like DNA-binding domain-containing protein</fullName>
    </recommendedName>
</protein>
<dbReference type="AlphaFoldDB" id="A0A2M4CZI6"/>
<feature type="compositionally biased region" description="Polar residues" evidence="1">
    <location>
        <begin position="169"/>
        <end position="179"/>
    </location>
</feature>
<dbReference type="Pfam" id="PF13837">
    <property type="entry name" value="Myb_DNA-bind_4"/>
    <property type="match status" value="1"/>
</dbReference>
<name>A0A2M4CZI6_ANODA</name>
<dbReference type="InterPro" id="IPR044822">
    <property type="entry name" value="Myb_DNA-bind_4"/>
</dbReference>
<evidence type="ECO:0000256" key="1">
    <source>
        <dbReference type="SAM" id="MobiDB-lite"/>
    </source>
</evidence>
<organism evidence="3">
    <name type="scientific">Anopheles darlingi</name>
    <name type="common">Mosquito</name>
    <dbReference type="NCBI Taxonomy" id="43151"/>
    <lineage>
        <taxon>Eukaryota</taxon>
        <taxon>Metazoa</taxon>
        <taxon>Ecdysozoa</taxon>
        <taxon>Arthropoda</taxon>
        <taxon>Hexapoda</taxon>
        <taxon>Insecta</taxon>
        <taxon>Pterygota</taxon>
        <taxon>Neoptera</taxon>
        <taxon>Endopterygota</taxon>
        <taxon>Diptera</taxon>
        <taxon>Nematocera</taxon>
        <taxon>Culicoidea</taxon>
        <taxon>Culicidae</taxon>
        <taxon>Anophelinae</taxon>
        <taxon>Anopheles</taxon>
    </lineage>
</organism>
<evidence type="ECO:0000313" key="3">
    <source>
        <dbReference type="EMBL" id="MBW70695.1"/>
    </source>
</evidence>
<accession>A0A2M4CZI6</accession>